<comment type="caution">
    <text evidence="1">The sequence shown here is derived from an EMBL/GenBank/DDBJ whole genome shotgun (WGS) entry which is preliminary data.</text>
</comment>
<gene>
    <name evidence="1" type="ORF">BDM02DRAFT_3118621</name>
</gene>
<reference evidence="1" key="1">
    <citation type="submission" date="2019-10" db="EMBL/GenBank/DDBJ databases">
        <authorList>
            <consortium name="DOE Joint Genome Institute"/>
            <person name="Kuo A."/>
            <person name="Miyauchi S."/>
            <person name="Kiss E."/>
            <person name="Drula E."/>
            <person name="Kohler A."/>
            <person name="Sanchez-Garcia M."/>
            <person name="Andreopoulos B."/>
            <person name="Barry K.W."/>
            <person name="Bonito G."/>
            <person name="Buee M."/>
            <person name="Carver A."/>
            <person name="Chen C."/>
            <person name="Cichocki N."/>
            <person name="Clum A."/>
            <person name="Culley D."/>
            <person name="Crous P.W."/>
            <person name="Fauchery L."/>
            <person name="Girlanda M."/>
            <person name="Hayes R."/>
            <person name="Keri Z."/>
            <person name="Labutti K."/>
            <person name="Lipzen A."/>
            <person name="Lombard V."/>
            <person name="Magnuson J."/>
            <person name="Maillard F."/>
            <person name="Morin E."/>
            <person name="Murat C."/>
            <person name="Nolan M."/>
            <person name="Ohm R."/>
            <person name="Pangilinan J."/>
            <person name="Pereira M."/>
            <person name="Perotto S."/>
            <person name="Peter M."/>
            <person name="Riley R."/>
            <person name="Sitrit Y."/>
            <person name="Stielow B."/>
            <person name="Szollosi G."/>
            <person name="Zifcakova L."/>
            <person name="Stursova M."/>
            <person name="Spatafora J.W."/>
            <person name="Tedersoo L."/>
            <person name="Vaario L.-M."/>
            <person name="Yamada A."/>
            <person name="Yan M."/>
            <person name="Wang P."/>
            <person name="Xu J."/>
            <person name="Bruns T."/>
            <person name="Baldrian P."/>
            <person name="Vilgalys R."/>
            <person name="Henrissat B."/>
            <person name="Grigoriev I.V."/>
            <person name="Hibbett D."/>
            <person name="Nagy L.G."/>
            <person name="Martin F.M."/>
        </authorList>
    </citation>
    <scope>NUCLEOTIDE SEQUENCE</scope>
    <source>
        <strain evidence="1">P2</strain>
    </source>
</reference>
<reference evidence="1" key="2">
    <citation type="journal article" date="2020" name="Nat. Commun.">
        <title>Large-scale genome sequencing of mycorrhizal fungi provides insights into the early evolution of symbiotic traits.</title>
        <authorList>
            <person name="Miyauchi S."/>
            <person name="Kiss E."/>
            <person name="Kuo A."/>
            <person name="Drula E."/>
            <person name="Kohler A."/>
            <person name="Sanchez-Garcia M."/>
            <person name="Morin E."/>
            <person name="Andreopoulos B."/>
            <person name="Barry K.W."/>
            <person name="Bonito G."/>
            <person name="Buee M."/>
            <person name="Carver A."/>
            <person name="Chen C."/>
            <person name="Cichocki N."/>
            <person name="Clum A."/>
            <person name="Culley D."/>
            <person name="Crous P.W."/>
            <person name="Fauchery L."/>
            <person name="Girlanda M."/>
            <person name="Hayes R.D."/>
            <person name="Keri Z."/>
            <person name="LaButti K."/>
            <person name="Lipzen A."/>
            <person name="Lombard V."/>
            <person name="Magnuson J."/>
            <person name="Maillard F."/>
            <person name="Murat C."/>
            <person name="Nolan M."/>
            <person name="Ohm R.A."/>
            <person name="Pangilinan J."/>
            <person name="Pereira M.F."/>
            <person name="Perotto S."/>
            <person name="Peter M."/>
            <person name="Pfister S."/>
            <person name="Riley R."/>
            <person name="Sitrit Y."/>
            <person name="Stielow J.B."/>
            <person name="Szollosi G."/>
            <person name="Zifcakova L."/>
            <person name="Stursova M."/>
            <person name="Spatafora J.W."/>
            <person name="Tedersoo L."/>
            <person name="Vaario L.M."/>
            <person name="Yamada A."/>
            <person name="Yan M."/>
            <person name="Wang P."/>
            <person name="Xu J."/>
            <person name="Bruns T."/>
            <person name="Baldrian P."/>
            <person name="Vilgalys R."/>
            <person name="Dunand C."/>
            <person name="Henrissat B."/>
            <person name="Grigoriev I.V."/>
            <person name="Hibbett D."/>
            <person name="Nagy L.G."/>
            <person name="Martin F.M."/>
        </authorList>
    </citation>
    <scope>NUCLEOTIDE SEQUENCE</scope>
    <source>
        <strain evidence="1">P2</strain>
    </source>
</reference>
<dbReference type="EMBL" id="MU118057">
    <property type="protein sequence ID" value="KAF9646480.1"/>
    <property type="molecule type" value="Genomic_DNA"/>
</dbReference>
<evidence type="ECO:0000313" key="1">
    <source>
        <dbReference type="EMBL" id="KAF9646480.1"/>
    </source>
</evidence>
<evidence type="ECO:0000313" key="2">
    <source>
        <dbReference type="Proteomes" id="UP000886501"/>
    </source>
</evidence>
<proteinExistence type="predicted"/>
<dbReference type="Proteomes" id="UP000886501">
    <property type="component" value="Unassembled WGS sequence"/>
</dbReference>
<protein>
    <submittedName>
        <fullName evidence="1">Uncharacterized protein</fullName>
    </submittedName>
</protein>
<keyword evidence="2" id="KW-1185">Reference proteome</keyword>
<name>A0ACB6Z9T8_THEGA</name>
<organism evidence="1 2">
    <name type="scientific">Thelephora ganbajun</name>
    <name type="common">Ganba fungus</name>
    <dbReference type="NCBI Taxonomy" id="370292"/>
    <lineage>
        <taxon>Eukaryota</taxon>
        <taxon>Fungi</taxon>
        <taxon>Dikarya</taxon>
        <taxon>Basidiomycota</taxon>
        <taxon>Agaricomycotina</taxon>
        <taxon>Agaricomycetes</taxon>
        <taxon>Thelephorales</taxon>
        <taxon>Thelephoraceae</taxon>
        <taxon>Thelephora</taxon>
    </lineage>
</organism>
<accession>A0ACB6Z9T8</accession>
<sequence>MSGSDSETELKKGKKEKKDKGKDKDKDEKKEKKNKDKDEKKNKDKDEKKKDKERDKDKKERKDKKDKKDEGEDDDDDEDRKKRKDKDKKDKPSSHPFDANVSSSPAHGGEAANYYNPSGKPSQPSQPSQPAHPPQSGEVPWFLREPGTEPIRDQRPPRVEPDFPDLNPHYSFQRPPQQQSARAVGDAGGVRPVQNFPLSGHRVPLGPNTQFPSPDQLGRPPTTDFDGSTPVFVGSAIFPDSVHPCKIVPSLHCPCRVSYGGSEVEHHGRYDLLPVTQDMEWVPTKNGQIPYSHRPVEGGYESNGGKLYHALGFTQGIHVPGKAGEHLGGASIPFGGREHNLQENYSILCWK</sequence>